<evidence type="ECO:0008006" key="4">
    <source>
        <dbReference type="Google" id="ProtNLM"/>
    </source>
</evidence>
<dbReference type="PANTHER" id="PTHR37027:SF2">
    <property type="entry name" value="CHROMOSOME UNDETERMINED SCAFFOLD_148, WHOLE GENOME SHOTGUN SEQUENCE"/>
    <property type="match status" value="1"/>
</dbReference>
<reference evidence="2 3" key="1">
    <citation type="submission" date="2019-05" db="EMBL/GenBank/DDBJ databases">
        <title>The compact genome of Giardia muris reveals important steps in the evolution of intestinal protozoan parasites.</title>
        <authorList>
            <person name="Xu F."/>
            <person name="Jimenez-Gonzalez A."/>
            <person name="Einarsson E."/>
            <person name="Astvaldsson A."/>
            <person name="Peirasmaki D."/>
            <person name="Eckmann L."/>
            <person name="Andersson J.O."/>
            <person name="Svard S.G."/>
            <person name="Jerlstrom-Hultqvist J."/>
        </authorList>
    </citation>
    <scope>NUCLEOTIDE SEQUENCE [LARGE SCALE GENOMIC DNA]</scope>
    <source>
        <strain evidence="2 3">Roberts-Thomson</strain>
    </source>
</reference>
<dbReference type="InterPro" id="IPR038835">
    <property type="entry name" value="Giardin_beta-like"/>
</dbReference>
<evidence type="ECO:0000313" key="2">
    <source>
        <dbReference type="EMBL" id="TNJ26450.1"/>
    </source>
</evidence>
<dbReference type="PANTHER" id="PTHR37027">
    <property type="entry name" value="KDE4"/>
    <property type="match status" value="1"/>
</dbReference>
<evidence type="ECO:0000313" key="3">
    <source>
        <dbReference type="Proteomes" id="UP000315496"/>
    </source>
</evidence>
<keyword evidence="3" id="KW-1185">Reference proteome</keyword>
<dbReference type="Proteomes" id="UP000315496">
    <property type="component" value="Chromosome 5"/>
</dbReference>
<dbReference type="EMBL" id="VDLU01000005">
    <property type="protein sequence ID" value="TNJ26450.1"/>
    <property type="molecule type" value="Genomic_DNA"/>
</dbReference>
<comment type="caution">
    <text evidence="2">The sequence shown here is derived from an EMBL/GenBank/DDBJ whole genome shotgun (WGS) entry which is preliminary data.</text>
</comment>
<feature type="coiled-coil region" evidence="1">
    <location>
        <begin position="150"/>
        <end position="242"/>
    </location>
</feature>
<keyword evidence="1" id="KW-0175">Coiled coil</keyword>
<organism evidence="2 3">
    <name type="scientific">Giardia muris</name>
    <dbReference type="NCBI Taxonomy" id="5742"/>
    <lineage>
        <taxon>Eukaryota</taxon>
        <taxon>Metamonada</taxon>
        <taxon>Diplomonadida</taxon>
        <taxon>Hexamitidae</taxon>
        <taxon>Giardiinae</taxon>
        <taxon>Giardia</taxon>
    </lineage>
</organism>
<evidence type="ECO:0000256" key="1">
    <source>
        <dbReference type="SAM" id="Coils"/>
    </source>
</evidence>
<dbReference type="VEuPathDB" id="GiardiaDB:GMRT_10349"/>
<protein>
    <recommendedName>
        <fullName evidence="4">SF-assemblin</fullName>
    </recommendedName>
</protein>
<proteinExistence type="predicted"/>
<dbReference type="OrthoDB" id="10253359at2759"/>
<gene>
    <name evidence="2" type="ORF">GMRT_10349</name>
</gene>
<sequence>MGPPSSRSTVTDPTRISALTDRLLQLQTRIEQNRTAKIDTIQAEIDDCSERLEEAEAYREEEMLKVKDYVVRLFGLIEAERQTLTSVGEAKATELRDVEDSLADALEEYRVTQRESTVRMATLADKHFGEIDEALITLAKDQEELYKRNKRAIDIDLLQLQSEIEQEEMQASSLLAELETRLRTRTSELRQRLKSMEHERRRTEAHLRSLIGEVYSRLEGQLEKETREREAVEQTILSVVEQTAMNYMNLNDNI</sequence>
<accession>A0A4Z1SLN8</accession>
<name>A0A4Z1SLN8_GIAMU</name>
<dbReference type="AlphaFoldDB" id="A0A4Z1SLN8"/>